<dbReference type="GO" id="GO:0000976">
    <property type="term" value="F:transcription cis-regulatory region binding"/>
    <property type="evidence" value="ECO:0007669"/>
    <property type="project" value="TreeGrafter"/>
</dbReference>
<keyword evidence="2" id="KW-0805">Transcription regulation</keyword>
<evidence type="ECO:0000313" key="7">
    <source>
        <dbReference type="EMBL" id="OSY44239.1"/>
    </source>
</evidence>
<evidence type="ECO:0000313" key="8">
    <source>
        <dbReference type="Proteomes" id="UP000194360"/>
    </source>
</evidence>
<evidence type="ECO:0000256" key="5">
    <source>
        <dbReference type="PROSITE-ProRule" id="PRU00335"/>
    </source>
</evidence>
<keyword evidence="3 5" id="KW-0238">DNA-binding</keyword>
<dbReference type="PANTHER" id="PTHR30055:SF175">
    <property type="entry name" value="HTH-TYPE TRANSCRIPTIONAL REPRESSOR KSTR2"/>
    <property type="match status" value="1"/>
</dbReference>
<dbReference type="PRINTS" id="PR00455">
    <property type="entry name" value="HTHTETR"/>
</dbReference>
<proteinExistence type="predicted"/>
<sequence length="196" mass="22136">MARQRATSVQELVDAAARVFERKGYVDATISDVAAEAGVSKPTLYQYVESKGWLLETIVEQVIYPLRHGVEEIVTSGRSPREKLEAYLRLQVDSAVRYRTYYRVLTADEHQLSPQGLRNYRSWARDVNHAAEKLLHDCVQDGVVRDDLDIPTMVNLINGMLLSVSRWYHGSGRLGPDDLHAQVLGLLTGYVLPVRD</sequence>
<dbReference type="Pfam" id="PF00440">
    <property type="entry name" value="TetR_N"/>
    <property type="match status" value="1"/>
</dbReference>
<dbReference type="PROSITE" id="PS50977">
    <property type="entry name" value="HTH_TETR_2"/>
    <property type="match status" value="1"/>
</dbReference>
<dbReference type="SUPFAM" id="SSF46689">
    <property type="entry name" value="Homeodomain-like"/>
    <property type="match status" value="1"/>
</dbReference>
<comment type="caution">
    <text evidence="7">The sequence shown here is derived from an EMBL/GenBank/DDBJ whole genome shotgun (WGS) entry which is preliminary data.</text>
</comment>
<dbReference type="InterPro" id="IPR023772">
    <property type="entry name" value="DNA-bd_HTH_TetR-type_CS"/>
</dbReference>
<evidence type="ECO:0000256" key="3">
    <source>
        <dbReference type="ARBA" id="ARBA00023125"/>
    </source>
</evidence>
<dbReference type="InterPro" id="IPR041490">
    <property type="entry name" value="KstR2_TetR_C"/>
</dbReference>
<accession>A0A1Y2NAQ3</accession>
<dbReference type="Gene3D" id="1.10.357.10">
    <property type="entry name" value="Tetracycline Repressor, domain 2"/>
    <property type="match status" value="1"/>
</dbReference>
<keyword evidence="4" id="KW-0804">Transcription</keyword>
<evidence type="ECO:0000256" key="4">
    <source>
        <dbReference type="ARBA" id="ARBA00023163"/>
    </source>
</evidence>
<dbReference type="Gene3D" id="1.10.10.60">
    <property type="entry name" value="Homeodomain-like"/>
    <property type="match status" value="1"/>
</dbReference>
<organism evidence="7 8">
    <name type="scientific">Pseudonocardia autotrophica</name>
    <name type="common">Amycolata autotrophica</name>
    <name type="synonym">Nocardia autotrophica</name>
    <dbReference type="NCBI Taxonomy" id="2074"/>
    <lineage>
        <taxon>Bacteria</taxon>
        <taxon>Bacillati</taxon>
        <taxon>Actinomycetota</taxon>
        <taxon>Actinomycetes</taxon>
        <taxon>Pseudonocardiales</taxon>
        <taxon>Pseudonocardiaceae</taxon>
        <taxon>Pseudonocardia</taxon>
    </lineage>
</organism>
<dbReference type="STRING" id="2074.BG845_00360"/>
<feature type="DNA-binding region" description="H-T-H motif" evidence="5">
    <location>
        <begin position="29"/>
        <end position="48"/>
    </location>
</feature>
<dbReference type="InterPro" id="IPR050109">
    <property type="entry name" value="HTH-type_TetR-like_transc_reg"/>
</dbReference>
<evidence type="ECO:0000256" key="2">
    <source>
        <dbReference type="ARBA" id="ARBA00023015"/>
    </source>
</evidence>
<reference evidence="7 8" key="1">
    <citation type="submission" date="2016-09" db="EMBL/GenBank/DDBJ databases">
        <title>Pseudonocardia autotrophica DSM535, a candidate organism with high potential of specific P450 cytochromes.</title>
        <authorList>
            <person name="Grumaz C."/>
            <person name="Vainshtein Y."/>
            <person name="Kirstahler P."/>
            <person name="Sohn K."/>
        </authorList>
    </citation>
    <scope>NUCLEOTIDE SEQUENCE [LARGE SCALE GENOMIC DNA]</scope>
    <source>
        <strain evidence="7 8">DSM 535</strain>
    </source>
</reference>
<keyword evidence="8" id="KW-1185">Reference proteome</keyword>
<dbReference type="AlphaFoldDB" id="A0A1Y2NAQ3"/>
<evidence type="ECO:0000259" key="6">
    <source>
        <dbReference type="PROSITE" id="PS50977"/>
    </source>
</evidence>
<dbReference type="Pfam" id="PF17932">
    <property type="entry name" value="TetR_C_24"/>
    <property type="match status" value="1"/>
</dbReference>
<dbReference type="RefSeq" id="WP_085910671.1">
    <property type="nucleotide sequence ID" value="NZ_AP018920.1"/>
</dbReference>
<dbReference type="PROSITE" id="PS01081">
    <property type="entry name" value="HTH_TETR_1"/>
    <property type="match status" value="1"/>
</dbReference>
<dbReference type="InterPro" id="IPR009057">
    <property type="entry name" value="Homeodomain-like_sf"/>
</dbReference>
<dbReference type="OrthoDB" id="3190535at2"/>
<dbReference type="InterPro" id="IPR036271">
    <property type="entry name" value="Tet_transcr_reg_TetR-rel_C_sf"/>
</dbReference>
<dbReference type="Proteomes" id="UP000194360">
    <property type="component" value="Unassembled WGS sequence"/>
</dbReference>
<feature type="domain" description="HTH tetR-type" evidence="6">
    <location>
        <begin position="6"/>
        <end position="66"/>
    </location>
</feature>
<protein>
    <submittedName>
        <fullName evidence="7">HTH-type transcriptional repressor KstR2</fullName>
    </submittedName>
</protein>
<name>A0A1Y2NAQ3_PSEAH</name>
<dbReference type="InterPro" id="IPR001647">
    <property type="entry name" value="HTH_TetR"/>
</dbReference>
<dbReference type="EMBL" id="MIGB01000001">
    <property type="protein sequence ID" value="OSY44239.1"/>
    <property type="molecule type" value="Genomic_DNA"/>
</dbReference>
<gene>
    <name evidence="7" type="primary">kstR2_3</name>
    <name evidence="7" type="ORF">BG845_00360</name>
</gene>
<dbReference type="SUPFAM" id="SSF48498">
    <property type="entry name" value="Tetracyclin repressor-like, C-terminal domain"/>
    <property type="match status" value="1"/>
</dbReference>
<keyword evidence="1" id="KW-0678">Repressor</keyword>
<dbReference type="PANTHER" id="PTHR30055">
    <property type="entry name" value="HTH-TYPE TRANSCRIPTIONAL REGULATOR RUTR"/>
    <property type="match status" value="1"/>
</dbReference>
<dbReference type="GO" id="GO:0003700">
    <property type="term" value="F:DNA-binding transcription factor activity"/>
    <property type="evidence" value="ECO:0007669"/>
    <property type="project" value="TreeGrafter"/>
</dbReference>
<evidence type="ECO:0000256" key="1">
    <source>
        <dbReference type="ARBA" id="ARBA00022491"/>
    </source>
</evidence>